<evidence type="ECO:0000313" key="1">
    <source>
        <dbReference type="EMBL" id="GEM45879.1"/>
    </source>
</evidence>
<comment type="caution">
    <text evidence="1">The sequence shown here is derived from an EMBL/GenBank/DDBJ whole genome shotgun (WGS) entry which is preliminary data.</text>
</comment>
<dbReference type="RefSeq" id="WP_146883561.1">
    <property type="nucleotide sequence ID" value="NZ_BJXB01000005.1"/>
</dbReference>
<protein>
    <submittedName>
        <fullName evidence="1">Uncharacterized protein</fullName>
    </submittedName>
</protein>
<dbReference type="Proteomes" id="UP000321306">
    <property type="component" value="Unassembled WGS sequence"/>
</dbReference>
<evidence type="ECO:0000313" key="2">
    <source>
        <dbReference type="Proteomes" id="UP000321306"/>
    </source>
</evidence>
<reference evidence="1 2" key="1">
    <citation type="submission" date="2019-07" db="EMBL/GenBank/DDBJ databases">
        <title>Whole genome shotgun sequence of Deinococcus cellulosilyticus NBRC 106333.</title>
        <authorList>
            <person name="Hosoyama A."/>
            <person name="Uohara A."/>
            <person name="Ohji S."/>
            <person name="Ichikawa N."/>
        </authorList>
    </citation>
    <scope>NUCLEOTIDE SEQUENCE [LARGE SCALE GENOMIC DNA]</scope>
    <source>
        <strain evidence="1 2">NBRC 106333</strain>
    </source>
</reference>
<gene>
    <name evidence="1" type="ORF">DC3_15140</name>
</gene>
<dbReference type="AlphaFoldDB" id="A0A511MZB1"/>
<name>A0A511MZB1_DEIC1</name>
<accession>A0A511MZB1</accession>
<sequence length="74" mass="8201">MPNIPLPRKLVLDLEADTSALSLELSSDNELLLGIERDLIVLSAQDCRDLSTFLNAYAEQIELTAIELEAESKE</sequence>
<proteinExistence type="predicted"/>
<dbReference type="EMBL" id="BJXB01000005">
    <property type="protein sequence ID" value="GEM45879.1"/>
    <property type="molecule type" value="Genomic_DNA"/>
</dbReference>
<organism evidence="1 2">
    <name type="scientific">Deinococcus cellulosilyticus (strain DSM 18568 / NBRC 106333 / KACC 11606 / 5516J-15)</name>
    <dbReference type="NCBI Taxonomy" id="1223518"/>
    <lineage>
        <taxon>Bacteria</taxon>
        <taxon>Thermotogati</taxon>
        <taxon>Deinococcota</taxon>
        <taxon>Deinococci</taxon>
        <taxon>Deinococcales</taxon>
        <taxon>Deinococcaceae</taxon>
        <taxon>Deinococcus</taxon>
    </lineage>
</organism>
<keyword evidence="2" id="KW-1185">Reference proteome</keyword>